<gene>
    <name evidence="3" type="ORF">HU200_003907</name>
</gene>
<comment type="caution">
    <text evidence="3">The sequence shown here is derived from an EMBL/GenBank/DDBJ whole genome shotgun (WGS) entry which is preliminary data.</text>
</comment>
<feature type="region of interest" description="Disordered" evidence="1">
    <location>
        <begin position="39"/>
        <end position="59"/>
    </location>
</feature>
<dbReference type="GO" id="GO:0055085">
    <property type="term" value="P:transmembrane transport"/>
    <property type="evidence" value="ECO:0007669"/>
    <property type="project" value="InterPro"/>
</dbReference>
<keyword evidence="4" id="KW-1185">Reference proteome</keyword>
<proteinExistence type="predicted"/>
<reference evidence="3" key="1">
    <citation type="submission" date="2020-07" db="EMBL/GenBank/DDBJ databases">
        <title>Genome sequence and genetic diversity analysis of an under-domesticated orphan crop, white fonio (Digitaria exilis).</title>
        <authorList>
            <person name="Bennetzen J.L."/>
            <person name="Chen S."/>
            <person name="Ma X."/>
            <person name="Wang X."/>
            <person name="Yssel A.E.J."/>
            <person name="Chaluvadi S.R."/>
            <person name="Johnson M."/>
            <person name="Gangashetty P."/>
            <person name="Hamidou F."/>
            <person name="Sanogo M.D."/>
            <person name="Zwaenepoel A."/>
            <person name="Wallace J."/>
            <person name="Van De Peer Y."/>
            <person name="Van Deynze A."/>
        </authorList>
    </citation>
    <scope>NUCLEOTIDE SEQUENCE</scope>
    <source>
        <tissue evidence="3">Leaves</tissue>
    </source>
</reference>
<dbReference type="GO" id="GO:0016020">
    <property type="term" value="C:membrane"/>
    <property type="evidence" value="ECO:0007669"/>
    <property type="project" value="InterPro"/>
</dbReference>
<evidence type="ECO:0000256" key="1">
    <source>
        <dbReference type="SAM" id="MobiDB-lite"/>
    </source>
</evidence>
<dbReference type="CDD" id="cd07042">
    <property type="entry name" value="STAS_SulP_like_sulfate_transporter"/>
    <property type="match status" value="1"/>
</dbReference>
<dbReference type="EMBL" id="JACEFO010000234">
    <property type="protein sequence ID" value="KAF8776074.1"/>
    <property type="molecule type" value="Genomic_DNA"/>
</dbReference>
<organism evidence="3 4">
    <name type="scientific">Digitaria exilis</name>
    <dbReference type="NCBI Taxonomy" id="1010633"/>
    <lineage>
        <taxon>Eukaryota</taxon>
        <taxon>Viridiplantae</taxon>
        <taxon>Streptophyta</taxon>
        <taxon>Embryophyta</taxon>
        <taxon>Tracheophyta</taxon>
        <taxon>Spermatophyta</taxon>
        <taxon>Magnoliopsida</taxon>
        <taxon>Liliopsida</taxon>
        <taxon>Poales</taxon>
        <taxon>Poaceae</taxon>
        <taxon>PACMAD clade</taxon>
        <taxon>Panicoideae</taxon>
        <taxon>Panicodae</taxon>
        <taxon>Paniceae</taxon>
        <taxon>Anthephorinae</taxon>
        <taxon>Digitaria</taxon>
    </lineage>
</organism>
<dbReference type="AlphaFoldDB" id="A0A835FT79"/>
<sequence length="178" mass="19352">MLGLIDYQGAIHLWRVDKVDFCVCMGAYLGVVSAASRSGSSWRDHLHPPRAPVSSPGRGRRCLGNIPNSMIYRRMDQYTTAQTVPGVLVLPVGSIDTSGTSMLDELKKTLERRGIQIVLANPGSEIMKKLASSKVLELIGHEWIFPTVGEAVASCNYVLHSHKPGAVMDSAAPHENMV</sequence>
<dbReference type="OrthoDB" id="666452at2759"/>
<feature type="domain" description="STAS" evidence="2">
    <location>
        <begin position="92"/>
        <end position="155"/>
    </location>
</feature>
<dbReference type="Proteomes" id="UP000636709">
    <property type="component" value="Unassembled WGS sequence"/>
</dbReference>
<name>A0A835FT79_9POAL</name>
<evidence type="ECO:0000259" key="2">
    <source>
        <dbReference type="PROSITE" id="PS50801"/>
    </source>
</evidence>
<dbReference type="PROSITE" id="PS50801">
    <property type="entry name" value="STAS"/>
    <property type="match status" value="1"/>
</dbReference>
<dbReference type="Pfam" id="PF01740">
    <property type="entry name" value="STAS"/>
    <property type="match status" value="1"/>
</dbReference>
<dbReference type="InterPro" id="IPR002645">
    <property type="entry name" value="STAS_dom"/>
</dbReference>
<protein>
    <recommendedName>
        <fullName evidence="2">STAS domain-containing protein</fullName>
    </recommendedName>
</protein>
<accession>A0A835FT79</accession>
<evidence type="ECO:0000313" key="3">
    <source>
        <dbReference type="EMBL" id="KAF8776074.1"/>
    </source>
</evidence>
<evidence type="ECO:0000313" key="4">
    <source>
        <dbReference type="Proteomes" id="UP000636709"/>
    </source>
</evidence>
<dbReference type="SUPFAM" id="SSF52091">
    <property type="entry name" value="SpoIIaa-like"/>
    <property type="match status" value="1"/>
</dbReference>
<dbReference type="InterPro" id="IPR036513">
    <property type="entry name" value="STAS_dom_sf"/>
</dbReference>
<dbReference type="PANTHER" id="PTHR11814">
    <property type="entry name" value="SULFATE TRANSPORTER"/>
    <property type="match status" value="1"/>
</dbReference>
<dbReference type="InterPro" id="IPR001902">
    <property type="entry name" value="SLC26A/SulP_fam"/>
</dbReference>
<dbReference type="Gene3D" id="3.30.750.24">
    <property type="entry name" value="STAS domain"/>
    <property type="match status" value="1"/>
</dbReference>